<reference evidence="2 3" key="1">
    <citation type="journal article" date="2012" name="Nature">
        <title>Repeated polyploidization of Gossypium genomes and the evolution of spinnable cotton fibres.</title>
        <authorList>
            <person name="Paterson A.H."/>
            <person name="Wendel J.F."/>
            <person name="Gundlach H."/>
            <person name="Guo H."/>
            <person name="Jenkins J."/>
            <person name="Jin D."/>
            <person name="Llewellyn D."/>
            <person name="Showmaker K.C."/>
            <person name="Shu S."/>
            <person name="Udall J."/>
            <person name="Yoo M.J."/>
            <person name="Byers R."/>
            <person name="Chen W."/>
            <person name="Doron-Faigenboim A."/>
            <person name="Duke M.V."/>
            <person name="Gong L."/>
            <person name="Grimwood J."/>
            <person name="Grover C."/>
            <person name="Grupp K."/>
            <person name="Hu G."/>
            <person name="Lee T.H."/>
            <person name="Li J."/>
            <person name="Lin L."/>
            <person name="Liu T."/>
            <person name="Marler B.S."/>
            <person name="Page J.T."/>
            <person name="Roberts A.W."/>
            <person name="Romanel E."/>
            <person name="Sanders W.S."/>
            <person name="Szadkowski E."/>
            <person name="Tan X."/>
            <person name="Tang H."/>
            <person name="Xu C."/>
            <person name="Wang J."/>
            <person name="Wang Z."/>
            <person name="Zhang D."/>
            <person name="Zhang L."/>
            <person name="Ashrafi H."/>
            <person name="Bedon F."/>
            <person name="Bowers J.E."/>
            <person name="Brubaker C.L."/>
            <person name="Chee P.W."/>
            <person name="Das S."/>
            <person name="Gingle A.R."/>
            <person name="Haigler C.H."/>
            <person name="Harker D."/>
            <person name="Hoffmann L.V."/>
            <person name="Hovav R."/>
            <person name="Jones D.C."/>
            <person name="Lemke C."/>
            <person name="Mansoor S."/>
            <person name="ur Rahman M."/>
            <person name="Rainville L.N."/>
            <person name="Rambani A."/>
            <person name="Reddy U.K."/>
            <person name="Rong J.K."/>
            <person name="Saranga Y."/>
            <person name="Scheffler B.E."/>
            <person name="Scheffler J.A."/>
            <person name="Stelly D.M."/>
            <person name="Triplett B.A."/>
            <person name="Van Deynze A."/>
            <person name="Vaslin M.F."/>
            <person name="Waghmare V.N."/>
            <person name="Walford S.A."/>
            <person name="Wright R.J."/>
            <person name="Zaki E.A."/>
            <person name="Zhang T."/>
            <person name="Dennis E.S."/>
            <person name="Mayer K.F."/>
            <person name="Peterson D.G."/>
            <person name="Rokhsar D.S."/>
            <person name="Wang X."/>
            <person name="Schmutz J."/>
        </authorList>
    </citation>
    <scope>NUCLEOTIDE SEQUENCE [LARGE SCALE GENOMIC DNA]</scope>
</reference>
<accession>A0A0D2N4D6</accession>
<organism evidence="2 3">
    <name type="scientific">Gossypium raimondii</name>
    <name type="common">Peruvian cotton</name>
    <name type="synonym">Gossypium klotzschianum subsp. raimondii</name>
    <dbReference type="NCBI Taxonomy" id="29730"/>
    <lineage>
        <taxon>Eukaryota</taxon>
        <taxon>Viridiplantae</taxon>
        <taxon>Streptophyta</taxon>
        <taxon>Embryophyta</taxon>
        <taxon>Tracheophyta</taxon>
        <taxon>Spermatophyta</taxon>
        <taxon>Magnoliopsida</taxon>
        <taxon>eudicotyledons</taxon>
        <taxon>Gunneridae</taxon>
        <taxon>Pentapetalae</taxon>
        <taxon>rosids</taxon>
        <taxon>malvids</taxon>
        <taxon>Malvales</taxon>
        <taxon>Malvaceae</taxon>
        <taxon>Malvoideae</taxon>
        <taxon>Gossypium</taxon>
    </lineage>
</organism>
<dbReference type="Gene3D" id="3.40.50.410">
    <property type="entry name" value="von Willebrand factor, type A domain"/>
    <property type="match status" value="1"/>
</dbReference>
<gene>
    <name evidence="2" type="ORF">B456_001G016000</name>
</gene>
<dbReference type="STRING" id="29730.A0A0D2N4D6"/>
<dbReference type="EMBL" id="CM001740">
    <property type="protein sequence ID" value="KJB07323.1"/>
    <property type="molecule type" value="Genomic_DNA"/>
</dbReference>
<name>A0A0D2N4D6_GOSRA</name>
<sequence length="781" mass="86356">MAEDFAKAVEDGLKLAKRIYLGKDKAVMTAPKPPSPPVQGLADYYLPSAPMVYAVISDPGFVDNPDFPSYQPHVYGRCDPPALIPLQMSGVDLEVNCYGDTAFVQISGKWRVHCVMGSHSCDCRIAVPMGNQGSILGVEVDLPKKSYSTELVGLEESKCIEKIARPQDGGFMKPHIFMLTIPQVDGGTNISIKLRWSQKLLYNDGQFTLTVPFSFPEYVTPAVRKISKKEKIQLNVNSGIVTGILCKATSHPLKETKRHAEKFSFLYESEVLTWSKTDFSFSYSVSSSNMFGGVLLQSPPLYDHDQRDMFCVYLLPGSQKSTEVFKKEVVFVIDITDSMQGRPLEATKNAISSAMSKLGPEDSFNIITFSSETSLFSTSMELASKEAIERATTWLSTKSTVEGSTCISIPLEHAYEMLSNTSGSLPMIFLITDGAVEDERNICDQMKKRLKNSGSLCPRIHTFGIGSFCNHYFLRMLAMIGRGEFDAVCDLDLIDNRIQKLFSNAFSTVLADITVDAFNDHEQIEVYSSCIPDLSFESPLTICGRYEGSFPDTLKAKGILGDLSSFVMDLKIVRAKDIPLDRVLSRQEIDLLTAQAWLSENKQLEQKVAQLSKVTCNISEYTRMVLLEKNKIDKAIESSGAQKVCLSLIRNSIITVNLNSQKLGFSIQVKKTDPHKIKDPLAPRKTLLQSLSVGFGDLTATAENIRPGFEQQKLPDAAEVFLKATSDCCGRMCNRCCCMCCIQCCSKMNDQCAIVLTQIFTALAFIGCIECCTLCCGQDGQ</sequence>
<evidence type="ECO:0000313" key="2">
    <source>
        <dbReference type="EMBL" id="KJB07323.1"/>
    </source>
</evidence>
<dbReference type="Proteomes" id="UP000032304">
    <property type="component" value="Chromosome 1"/>
</dbReference>
<dbReference type="PROSITE" id="PS50234">
    <property type="entry name" value="VWFA"/>
    <property type="match status" value="1"/>
</dbReference>
<evidence type="ECO:0000259" key="1">
    <source>
        <dbReference type="PROSITE" id="PS50234"/>
    </source>
</evidence>
<feature type="domain" description="VWFA" evidence="1">
    <location>
        <begin position="328"/>
        <end position="501"/>
    </location>
</feature>
<dbReference type="InterPro" id="IPR036465">
    <property type="entry name" value="vWFA_dom_sf"/>
</dbReference>
<protein>
    <recommendedName>
        <fullName evidence="1">VWFA domain-containing protein</fullName>
    </recommendedName>
</protein>
<dbReference type="AlphaFoldDB" id="A0A0D2N4D6"/>
<dbReference type="PANTHER" id="PTHR46503:SF1">
    <property type="entry name" value="INTER-ALPHA-TRYPSIN INHIBITOR HEAVY CHAIN-LIKE PROTEIN"/>
    <property type="match status" value="1"/>
</dbReference>
<dbReference type="SMART" id="SM00327">
    <property type="entry name" value="VWA"/>
    <property type="match status" value="1"/>
</dbReference>
<proteinExistence type="predicted"/>
<evidence type="ECO:0000313" key="3">
    <source>
        <dbReference type="Proteomes" id="UP000032304"/>
    </source>
</evidence>
<keyword evidence="3" id="KW-1185">Reference proteome</keyword>
<dbReference type="InterPro" id="IPR002035">
    <property type="entry name" value="VWF_A"/>
</dbReference>
<dbReference type="Pfam" id="PF13768">
    <property type="entry name" value="VWA_3"/>
    <property type="match status" value="1"/>
</dbReference>
<dbReference type="Gramene" id="KJB07323">
    <property type="protein sequence ID" value="KJB07323"/>
    <property type="gene ID" value="B456_001G016000"/>
</dbReference>
<dbReference type="SUPFAM" id="SSF53300">
    <property type="entry name" value="vWA-like"/>
    <property type="match status" value="1"/>
</dbReference>
<dbReference type="PANTHER" id="PTHR46503">
    <property type="entry name" value="INTER-ALPHA-TRYPSIN INHIBITOR HEAVY CHAIN-LIKE PROTEIN"/>
    <property type="match status" value="1"/>
</dbReference>
<dbReference type="eggNOG" id="ENOG502QSCC">
    <property type="taxonomic scope" value="Eukaryota"/>
</dbReference>